<dbReference type="EMBL" id="CATWAF010000004">
    <property type="protein sequence ID" value="CAJ0700055.1"/>
    <property type="molecule type" value="Genomic_DNA"/>
</dbReference>
<dbReference type="AlphaFoldDB" id="A0AAD2B4X6"/>
<dbReference type="Pfam" id="PF07007">
    <property type="entry name" value="LprI"/>
    <property type="match status" value="1"/>
</dbReference>
<name>A0AAD2B4X6_9RALS</name>
<dbReference type="InterPro" id="IPR009739">
    <property type="entry name" value="LprI-like_N"/>
</dbReference>
<gene>
    <name evidence="3" type="ORF">LMG18091_03088</name>
</gene>
<comment type="caution">
    <text evidence="3">The sequence shown here is derived from an EMBL/GenBank/DDBJ whole genome shotgun (WGS) entry which is preliminary data.</text>
</comment>
<keyword evidence="4" id="KW-1185">Reference proteome</keyword>
<reference evidence="3 4" key="1">
    <citation type="submission" date="2023-07" db="EMBL/GenBank/DDBJ databases">
        <authorList>
            <person name="Peeters C."/>
        </authorList>
    </citation>
    <scope>NUCLEOTIDE SEQUENCE [LARGE SCALE GENOMIC DNA]</scope>
    <source>
        <strain evidence="3 4">LMG 18091</strain>
    </source>
</reference>
<feature type="domain" description="Lysozyme inhibitor LprI-like N-terminal" evidence="2">
    <location>
        <begin position="64"/>
        <end position="154"/>
    </location>
</feature>
<feature type="signal peptide" evidence="1">
    <location>
        <begin position="1"/>
        <end position="48"/>
    </location>
</feature>
<dbReference type="Proteomes" id="UP001189915">
    <property type="component" value="Unassembled WGS sequence"/>
</dbReference>
<evidence type="ECO:0000313" key="3">
    <source>
        <dbReference type="EMBL" id="CAJ0700055.1"/>
    </source>
</evidence>
<evidence type="ECO:0000256" key="1">
    <source>
        <dbReference type="SAM" id="SignalP"/>
    </source>
</evidence>
<evidence type="ECO:0000259" key="2">
    <source>
        <dbReference type="Pfam" id="PF07007"/>
    </source>
</evidence>
<organism evidence="3 4">
    <name type="scientific">Ralstonia wenshanensis</name>
    <dbReference type="NCBI Taxonomy" id="2842456"/>
    <lineage>
        <taxon>Bacteria</taxon>
        <taxon>Pseudomonadati</taxon>
        <taxon>Pseudomonadota</taxon>
        <taxon>Betaproteobacteria</taxon>
        <taxon>Burkholderiales</taxon>
        <taxon>Burkholderiaceae</taxon>
        <taxon>Ralstonia</taxon>
    </lineage>
</organism>
<accession>A0AAD2B4X6</accession>
<feature type="chain" id="PRO_5042231046" description="Lysozyme inhibitor LprI-like N-terminal domain-containing protein" evidence="1">
    <location>
        <begin position="49"/>
        <end position="159"/>
    </location>
</feature>
<protein>
    <recommendedName>
        <fullName evidence="2">Lysozyme inhibitor LprI-like N-terminal domain-containing protein</fullName>
    </recommendedName>
</protein>
<keyword evidence="1" id="KW-0732">Signal</keyword>
<proteinExistence type="predicted"/>
<dbReference type="Gene3D" id="1.20.1270.180">
    <property type="match status" value="1"/>
</dbReference>
<sequence length="159" mass="17476">MALSVCARCPAQGTYLPNDTRHPVRPGLRNFVTALSLAAALLPLATWAADPVDDALEQCLKTPHGQTTAGMTECTHTAYQAYDRQMNTLYQAVMAKSDPVSREAIRNAQRAWLAYRNAQKTADNAPWRADSGSMASPDIEGLNVEAIRTRIGELEYYPH</sequence>
<evidence type="ECO:0000313" key="4">
    <source>
        <dbReference type="Proteomes" id="UP001189915"/>
    </source>
</evidence>